<dbReference type="PANTHER" id="PTHR13887:SF14">
    <property type="entry name" value="DISULFIDE BOND FORMATION PROTEIN D"/>
    <property type="match status" value="1"/>
</dbReference>
<reference evidence="9 10" key="1">
    <citation type="journal article" date="2020" name="Biotechnol. Biofuels">
        <title>New insights from the biogas microbiome by comprehensive genome-resolved metagenomics of nearly 1600 species originating from multiple anaerobic digesters.</title>
        <authorList>
            <person name="Campanaro S."/>
            <person name="Treu L."/>
            <person name="Rodriguez-R L.M."/>
            <person name="Kovalovszki A."/>
            <person name="Ziels R.M."/>
            <person name="Maus I."/>
            <person name="Zhu X."/>
            <person name="Kougias P.G."/>
            <person name="Basile A."/>
            <person name="Luo G."/>
            <person name="Schluter A."/>
            <person name="Konstantinidis K.T."/>
            <person name="Angelidaki I."/>
        </authorList>
    </citation>
    <scope>NUCLEOTIDE SEQUENCE [LARGE SCALE GENOMIC DNA]</scope>
    <source>
        <strain evidence="9">AS19jrsBPTG_9</strain>
    </source>
</reference>
<dbReference type="AlphaFoldDB" id="A0A847VCC8"/>
<evidence type="ECO:0000313" key="9">
    <source>
        <dbReference type="EMBL" id="NLZ24153.1"/>
    </source>
</evidence>
<proteinExistence type="inferred from homology"/>
<evidence type="ECO:0000259" key="8">
    <source>
        <dbReference type="Pfam" id="PF13462"/>
    </source>
</evidence>
<dbReference type="InterPro" id="IPR012336">
    <property type="entry name" value="Thioredoxin-like_fold"/>
</dbReference>
<evidence type="ECO:0000256" key="5">
    <source>
        <dbReference type="ARBA" id="ARBA00023284"/>
    </source>
</evidence>
<protein>
    <submittedName>
        <fullName evidence="9">DsbA family protein</fullName>
    </submittedName>
</protein>
<dbReference type="EMBL" id="JAAZIL010000006">
    <property type="protein sequence ID" value="NLZ24153.1"/>
    <property type="molecule type" value="Genomic_DNA"/>
</dbReference>
<name>A0A847VCC8_9BACT</name>
<organism evidence="9 10">
    <name type="scientific">Candidatus Dojkabacteria bacterium</name>
    <dbReference type="NCBI Taxonomy" id="2099670"/>
    <lineage>
        <taxon>Bacteria</taxon>
        <taxon>Candidatus Dojkabacteria</taxon>
    </lineage>
</organism>
<evidence type="ECO:0000256" key="2">
    <source>
        <dbReference type="ARBA" id="ARBA00022729"/>
    </source>
</evidence>
<keyword evidence="3" id="KW-0560">Oxidoreductase</keyword>
<keyword evidence="2" id="KW-0732">Signal</keyword>
<feature type="domain" description="Thioredoxin-like fold" evidence="8">
    <location>
        <begin position="70"/>
        <end position="214"/>
    </location>
</feature>
<dbReference type="Proteomes" id="UP000564033">
    <property type="component" value="Unassembled WGS sequence"/>
</dbReference>
<evidence type="ECO:0000256" key="3">
    <source>
        <dbReference type="ARBA" id="ARBA00023002"/>
    </source>
</evidence>
<sequence>MAKERDVVEINLEQWIIPIAIVIAGVLVAAAIYLTNRTKQDDSTVVGTQQEAEAQQEEFPQASTTISDSPYLGDKSKAKVVIVEYTDFLCSYCARHATETKPKLISEYIDSGQVLYVVRNLPLDFHGQLALDIANASLCVNEIGGREKYFEFYTKGFEQESTDTLSATAKELGIDMNKYNTCMNENRYGDTIEVDITDATSAGIQGTPGFVIGKLDSKGNVEGRLIAGAYPFESFKQIIEEYSE</sequence>
<keyword evidence="7" id="KW-1133">Transmembrane helix</keyword>
<keyword evidence="4" id="KW-1015">Disulfide bond</keyword>
<feature type="region of interest" description="Disordered" evidence="6">
    <location>
        <begin position="45"/>
        <end position="66"/>
    </location>
</feature>
<dbReference type="GO" id="GO:0016491">
    <property type="term" value="F:oxidoreductase activity"/>
    <property type="evidence" value="ECO:0007669"/>
    <property type="project" value="UniProtKB-KW"/>
</dbReference>
<comment type="caution">
    <text evidence="9">The sequence shown here is derived from an EMBL/GenBank/DDBJ whole genome shotgun (WGS) entry which is preliminary data.</text>
</comment>
<gene>
    <name evidence="9" type="ORF">GX888_00160</name>
</gene>
<evidence type="ECO:0000256" key="4">
    <source>
        <dbReference type="ARBA" id="ARBA00023157"/>
    </source>
</evidence>
<dbReference type="Pfam" id="PF13462">
    <property type="entry name" value="Thioredoxin_4"/>
    <property type="match status" value="1"/>
</dbReference>
<comment type="similarity">
    <text evidence="1">Belongs to the thioredoxin family. DsbA subfamily.</text>
</comment>
<evidence type="ECO:0000256" key="1">
    <source>
        <dbReference type="ARBA" id="ARBA00005791"/>
    </source>
</evidence>
<keyword evidence="5" id="KW-0676">Redox-active center</keyword>
<evidence type="ECO:0000256" key="6">
    <source>
        <dbReference type="SAM" id="MobiDB-lite"/>
    </source>
</evidence>
<feature type="transmembrane region" description="Helical" evidence="7">
    <location>
        <begin position="15"/>
        <end position="34"/>
    </location>
</feature>
<keyword evidence="7" id="KW-0472">Membrane</keyword>
<keyword evidence="7" id="KW-0812">Transmembrane</keyword>
<evidence type="ECO:0000256" key="7">
    <source>
        <dbReference type="SAM" id="Phobius"/>
    </source>
</evidence>
<accession>A0A847VCC8</accession>
<dbReference type="Gene3D" id="1.10.40.80">
    <property type="match status" value="1"/>
</dbReference>
<dbReference type="SUPFAM" id="SSF52833">
    <property type="entry name" value="Thioredoxin-like"/>
    <property type="match status" value="1"/>
</dbReference>
<evidence type="ECO:0000313" key="10">
    <source>
        <dbReference type="Proteomes" id="UP000564033"/>
    </source>
</evidence>
<dbReference type="Gene3D" id="3.40.30.10">
    <property type="entry name" value="Glutaredoxin"/>
    <property type="match status" value="1"/>
</dbReference>
<dbReference type="PANTHER" id="PTHR13887">
    <property type="entry name" value="GLUTATHIONE S-TRANSFERASE KAPPA"/>
    <property type="match status" value="1"/>
</dbReference>
<dbReference type="InterPro" id="IPR036249">
    <property type="entry name" value="Thioredoxin-like_sf"/>
</dbReference>